<evidence type="ECO:0000313" key="2">
    <source>
        <dbReference type="EMBL" id="MBK1878920.1"/>
    </source>
</evidence>
<comment type="caution">
    <text evidence="2">The sequence shown here is derived from an EMBL/GenBank/DDBJ whole genome shotgun (WGS) entry which is preliminary data.</text>
</comment>
<reference evidence="2" key="1">
    <citation type="submission" date="2021-01" db="EMBL/GenBank/DDBJ databases">
        <title>Modified the classification status of verrucomicrobia.</title>
        <authorList>
            <person name="Feng X."/>
        </authorList>
    </citation>
    <scope>NUCLEOTIDE SEQUENCE</scope>
    <source>
        <strain evidence="2">KCTC 13126</strain>
    </source>
</reference>
<dbReference type="Proteomes" id="UP000617628">
    <property type="component" value="Unassembled WGS sequence"/>
</dbReference>
<feature type="chain" id="PRO_5037787122" description="Lipoprotein" evidence="1">
    <location>
        <begin position="19"/>
        <end position="194"/>
    </location>
</feature>
<proteinExistence type="predicted"/>
<dbReference type="RefSeq" id="WP_200357132.1">
    <property type="nucleotide sequence ID" value="NZ_JAENIL010000037.1"/>
</dbReference>
<name>A0A934RWA4_9BACT</name>
<evidence type="ECO:0008006" key="4">
    <source>
        <dbReference type="Google" id="ProtNLM"/>
    </source>
</evidence>
<gene>
    <name evidence="2" type="ORF">JIN87_18700</name>
</gene>
<sequence>MKRLCVFSHLLVLLFVSACSPKPDYQVAGAHWLESKQGGGMYDVLAYPLVEDELTYLEGSFAALESAAAANPEVWEEIAVADDLIWAANQGSFWDGADLLGPDVIAVSLKLTFLWEFASAEESMEDDIRENLKFVEQRAQQEGATAELLATADTMRALLNVIEAHKEAAAFEYYAENKERIDAALDRFTSIGEQ</sequence>
<feature type="signal peptide" evidence="1">
    <location>
        <begin position="1"/>
        <end position="18"/>
    </location>
</feature>
<evidence type="ECO:0000256" key="1">
    <source>
        <dbReference type="SAM" id="SignalP"/>
    </source>
</evidence>
<protein>
    <recommendedName>
        <fullName evidence="4">Lipoprotein</fullName>
    </recommendedName>
</protein>
<dbReference type="AlphaFoldDB" id="A0A934RWA4"/>
<dbReference type="EMBL" id="JAENIL010000037">
    <property type="protein sequence ID" value="MBK1878920.1"/>
    <property type="molecule type" value="Genomic_DNA"/>
</dbReference>
<evidence type="ECO:0000313" key="3">
    <source>
        <dbReference type="Proteomes" id="UP000617628"/>
    </source>
</evidence>
<dbReference type="PROSITE" id="PS51257">
    <property type="entry name" value="PROKAR_LIPOPROTEIN"/>
    <property type="match status" value="1"/>
</dbReference>
<organism evidence="2 3">
    <name type="scientific">Pelagicoccus mobilis</name>
    <dbReference type="NCBI Taxonomy" id="415221"/>
    <lineage>
        <taxon>Bacteria</taxon>
        <taxon>Pseudomonadati</taxon>
        <taxon>Verrucomicrobiota</taxon>
        <taxon>Opitutia</taxon>
        <taxon>Puniceicoccales</taxon>
        <taxon>Pelagicoccaceae</taxon>
        <taxon>Pelagicoccus</taxon>
    </lineage>
</organism>
<keyword evidence="3" id="KW-1185">Reference proteome</keyword>
<accession>A0A934RWA4</accession>
<keyword evidence="1" id="KW-0732">Signal</keyword>